<dbReference type="EMBL" id="BPLR01002106">
    <property type="protein sequence ID" value="GIX70058.1"/>
    <property type="molecule type" value="Genomic_DNA"/>
</dbReference>
<accession>A0AAV4MCH7</accession>
<organism evidence="1 2">
    <name type="scientific">Caerostris extrusa</name>
    <name type="common">Bark spider</name>
    <name type="synonym">Caerostris bankana</name>
    <dbReference type="NCBI Taxonomy" id="172846"/>
    <lineage>
        <taxon>Eukaryota</taxon>
        <taxon>Metazoa</taxon>
        <taxon>Ecdysozoa</taxon>
        <taxon>Arthropoda</taxon>
        <taxon>Chelicerata</taxon>
        <taxon>Arachnida</taxon>
        <taxon>Araneae</taxon>
        <taxon>Araneomorphae</taxon>
        <taxon>Entelegynae</taxon>
        <taxon>Araneoidea</taxon>
        <taxon>Araneidae</taxon>
        <taxon>Caerostris</taxon>
    </lineage>
</organism>
<proteinExistence type="predicted"/>
<protein>
    <submittedName>
        <fullName evidence="1">Uncharacterized protein</fullName>
    </submittedName>
</protein>
<evidence type="ECO:0000313" key="2">
    <source>
        <dbReference type="Proteomes" id="UP001054945"/>
    </source>
</evidence>
<evidence type="ECO:0000313" key="1">
    <source>
        <dbReference type="EMBL" id="GIX70058.1"/>
    </source>
</evidence>
<keyword evidence="2" id="KW-1185">Reference proteome</keyword>
<gene>
    <name evidence="1" type="ORF">CEXT_10471</name>
</gene>
<sequence>MVNEKQINNQKNHIQQKKETQAWMIGFRTVPPCDFEVVVVDSSLPEEKYGGAIIKTHLCICLVCGASSVGASTVLRLPLQCLSSLQS</sequence>
<comment type="caution">
    <text evidence="1">The sequence shown here is derived from an EMBL/GenBank/DDBJ whole genome shotgun (WGS) entry which is preliminary data.</text>
</comment>
<name>A0AAV4MCH7_CAEEX</name>
<reference evidence="1 2" key="1">
    <citation type="submission" date="2021-06" db="EMBL/GenBank/DDBJ databases">
        <title>Caerostris extrusa draft genome.</title>
        <authorList>
            <person name="Kono N."/>
            <person name="Arakawa K."/>
        </authorList>
    </citation>
    <scope>NUCLEOTIDE SEQUENCE [LARGE SCALE GENOMIC DNA]</scope>
</reference>
<dbReference type="Proteomes" id="UP001054945">
    <property type="component" value="Unassembled WGS sequence"/>
</dbReference>
<dbReference type="AlphaFoldDB" id="A0AAV4MCH7"/>